<keyword evidence="7" id="KW-1185">Reference proteome</keyword>
<evidence type="ECO:0000256" key="5">
    <source>
        <dbReference type="SAM" id="MobiDB-lite"/>
    </source>
</evidence>
<feature type="compositionally biased region" description="Polar residues" evidence="5">
    <location>
        <begin position="431"/>
        <end position="441"/>
    </location>
</feature>
<feature type="compositionally biased region" description="Polar residues" evidence="5">
    <location>
        <begin position="209"/>
        <end position="219"/>
    </location>
</feature>
<dbReference type="AlphaFoldDB" id="A0A9F5MX63"/>
<evidence type="ECO:0000256" key="1">
    <source>
        <dbReference type="ARBA" id="ARBA00004245"/>
    </source>
</evidence>
<evidence type="ECO:0000313" key="8">
    <source>
        <dbReference type="RefSeq" id="XP_025027681.1"/>
    </source>
</evidence>
<feature type="domain" description="G2 and S phase-expressed protein 1 N-terminal" evidence="6">
    <location>
        <begin position="44"/>
        <end position="183"/>
    </location>
</feature>
<feature type="region of interest" description="Disordered" evidence="5">
    <location>
        <begin position="403"/>
        <end position="481"/>
    </location>
</feature>
<evidence type="ECO:0000313" key="7">
    <source>
        <dbReference type="Proteomes" id="UP000695026"/>
    </source>
</evidence>
<keyword evidence="2" id="KW-0963">Cytoplasm</keyword>
<dbReference type="Proteomes" id="UP000695026">
    <property type="component" value="Unplaced"/>
</dbReference>
<accession>A0A9F5MX63</accession>
<dbReference type="OrthoDB" id="10072587at2759"/>
<dbReference type="GeneID" id="103064540"/>
<keyword evidence="4" id="KW-0206">Cytoskeleton</keyword>
<dbReference type="InterPro" id="IPR032768">
    <property type="entry name" value="GTSE1_N"/>
</dbReference>
<comment type="subcellular location">
    <subcellularLocation>
        <location evidence="1">Cytoplasm</location>
        <location evidence="1">Cytoskeleton</location>
    </subcellularLocation>
</comment>
<organism evidence="7 8">
    <name type="scientific">Python bivittatus</name>
    <name type="common">Burmese python</name>
    <name type="synonym">Python molurus bivittatus</name>
    <dbReference type="NCBI Taxonomy" id="176946"/>
    <lineage>
        <taxon>Eukaryota</taxon>
        <taxon>Metazoa</taxon>
        <taxon>Chordata</taxon>
        <taxon>Craniata</taxon>
        <taxon>Vertebrata</taxon>
        <taxon>Euteleostomi</taxon>
        <taxon>Lepidosauria</taxon>
        <taxon>Squamata</taxon>
        <taxon>Bifurcata</taxon>
        <taxon>Unidentata</taxon>
        <taxon>Episquamata</taxon>
        <taxon>Toxicofera</taxon>
        <taxon>Serpentes</taxon>
        <taxon>Henophidia</taxon>
        <taxon>Pythonidae</taxon>
        <taxon>Python</taxon>
    </lineage>
</organism>
<keyword evidence="3" id="KW-0597">Phosphoprotein</keyword>
<dbReference type="GO" id="GO:0005881">
    <property type="term" value="C:cytoplasmic microtubule"/>
    <property type="evidence" value="ECO:0007669"/>
    <property type="project" value="TreeGrafter"/>
</dbReference>
<dbReference type="Pfam" id="PF15259">
    <property type="entry name" value="GTSE1_N"/>
    <property type="match status" value="1"/>
</dbReference>
<feature type="compositionally biased region" description="Low complexity" evidence="5">
    <location>
        <begin position="343"/>
        <end position="364"/>
    </location>
</feature>
<dbReference type="GO" id="GO:0008017">
    <property type="term" value="F:microtubule binding"/>
    <property type="evidence" value="ECO:0007669"/>
    <property type="project" value="TreeGrafter"/>
</dbReference>
<dbReference type="PANTHER" id="PTHR21584:SF10">
    <property type="entry name" value="G2 AND S PHASE-EXPRESSED PROTEIN 1"/>
    <property type="match status" value="1"/>
</dbReference>
<feature type="compositionally biased region" description="Polar residues" evidence="5">
    <location>
        <begin position="455"/>
        <end position="472"/>
    </location>
</feature>
<feature type="compositionally biased region" description="Polar residues" evidence="5">
    <location>
        <begin position="293"/>
        <end position="319"/>
    </location>
</feature>
<protein>
    <submittedName>
        <fullName evidence="8">G2 and S phase-expressed protein 1 isoform X1</fullName>
    </submittedName>
</protein>
<evidence type="ECO:0000259" key="6">
    <source>
        <dbReference type="Pfam" id="PF15259"/>
    </source>
</evidence>
<proteinExistence type="predicted"/>
<dbReference type="RefSeq" id="XP_025027681.1">
    <property type="nucleotide sequence ID" value="XM_025171913.1"/>
</dbReference>
<evidence type="ECO:0000256" key="2">
    <source>
        <dbReference type="ARBA" id="ARBA00022490"/>
    </source>
</evidence>
<feature type="region of interest" description="Disordered" evidence="5">
    <location>
        <begin position="264"/>
        <end position="368"/>
    </location>
</feature>
<feature type="region of interest" description="Disordered" evidence="5">
    <location>
        <begin position="374"/>
        <end position="393"/>
    </location>
</feature>
<evidence type="ECO:0000256" key="3">
    <source>
        <dbReference type="ARBA" id="ARBA00022553"/>
    </source>
</evidence>
<gene>
    <name evidence="8" type="primary">LOC103064540</name>
</gene>
<feature type="region of interest" description="Disordered" evidence="5">
    <location>
        <begin position="209"/>
        <end position="234"/>
    </location>
</feature>
<dbReference type="PANTHER" id="PTHR21584">
    <property type="entry name" value="DIFFERENTIAL DISPLAY AND ACTIVATED BY P53 DDA3 /G2 S PHASE EXPRESSED 1"/>
    <property type="match status" value="1"/>
</dbReference>
<name>A0A9F5MX63_PYTBI</name>
<reference evidence="8" key="1">
    <citation type="submission" date="2025-08" db="UniProtKB">
        <authorList>
            <consortium name="RefSeq"/>
        </authorList>
    </citation>
    <scope>IDENTIFICATION</scope>
    <source>
        <tissue evidence="8">Liver</tissue>
    </source>
</reference>
<evidence type="ECO:0000256" key="4">
    <source>
        <dbReference type="ARBA" id="ARBA00023212"/>
    </source>
</evidence>
<sequence length="713" mass="77369">MESRGAPRRGIGFCFDPFLSDIMEDGKTLHSEYKTADVHLNDFHLLTDEKFDFDLSLSPTSENEDEVFIGPMGHKEKCIAVSLETHEESENRIPSLTNDLAWSPPAGDKFVEIFKEAHLLALQLKSGSKTKKNNTVHPGKEKTEVAEKFVKESRSKLKILEKGVVTDKTPTATRRETYCIWESPSGQLLPSIQKRLGQPVTIMDSAHSPQMPLNTSSPAKTDKLPETPTLPLAHAKNDTNLKKRSKFQTVKTLPAFRNNSYLAVGEPKQGKLPSPSNTIYSNSMGSSEDLLSDKSSIASDAGESFSTSSSMQSKRTLPTPSKLGMKTRQLKPPNDVHMRRNTSSSSSSSISSMNSSLNSSLSISPKRGNVKTSITKAPAGISKHSSGTSKISIVKPMKGVSVNAAHSDASGKQPTPRCGAKGNPVNIPKYTLTSETASSKLQKGGSDQKLLPKNTLGNASTSSSPKLNSKTAPPNLKRDTFSENEATRVLQSNLVLSCSNIGSNIAVSPPVKQLEGTVQKSCSAVKLALRTPNMRHSTLPTPVGRRISGIPTLTPKTVPRTMISPNLLALHVSSVSSKKTPGISSKYVNENKTWVSSSSSSTEEDFSLPQVIPIALDFSPDKPFIEIEQDITKKGKVEEVIPAKESLLIEYERDKTPVAIQECENKPLIDLFNTPEIIKAPPLKPTGQLIDLSSPLMKLSPEGNKENSPLLKF</sequence>
<feature type="compositionally biased region" description="Polar residues" evidence="5">
    <location>
        <begin position="274"/>
        <end position="286"/>
    </location>
</feature>
<dbReference type="InterPro" id="IPR026657">
    <property type="entry name" value="DDA3/GTSE-1"/>
</dbReference>